<dbReference type="PRINTS" id="PR00326">
    <property type="entry name" value="GTP1OBG"/>
</dbReference>
<dbReference type="InterPro" id="IPR045001">
    <property type="entry name" value="DRG"/>
</dbReference>
<comment type="caution">
    <text evidence="2">The sequence shown here is derived from an EMBL/GenBank/DDBJ whole genome shotgun (WGS) entry which is preliminary data.</text>
</comment>
<dbReference type="Pfam" id="PF01926">
    <property type="entry name" value="MMR_HSR1"/>
    <property type="match status" value="1"/>
</dbReference>
<evidence type="ECO:0000313" key="2">
    <source>
        <dbReference type="EMBL" id="HFX13113.1"/>
    </source>
</evidence>
<feature type="domain" description="TGS" evidence="1">
    <location>
        <begin position="253"/>
        <end position="328"/>
    </location>
</feature>
<dbReference type="EMBL" id="DTIN01000009">
    <property type="protein sequence ID" value="HFX13113.1"/>
    <property type="molecule type" value="Genomic_DNA"/>
</dbReference>
<dbReference type="SUPFAM" id="SSF81271">
    <property type="entry name" value="TGS-like"/>
    <property type="match status" value="1"/>
</dbReference>
<sequence length="328" mass="37576">MPANLPPQYFEAEKRFREAKTIEDKIQALKEMLAILPKHKGTDKMKADLRRKLSQLMEEAEKRSKKGGGRSWDYIEKEGAGQVVIIGPPNTGKSLFFSLLTGVQSFVADYPFSTIYPVVGMMPFENIQIQLIDLPPFWENSDSWMYNLIRNSDLTLIFLSPDQGSILEEYVKIKEMLQNRKIKLVSENPSKDPYSPIKEVRGMILINKIDLLDPSELKEDVSILKDDLKLCLISAEKGINMEEAKREIFNALEVVRVYTKKPGYPPDLQHPYILEKGAKVLDVAELIHKDIAKNLKYAKLYTRDGSVKGIPVEKNYQVKDEDILEFHT</sequence>
<evidence type="ECO:0000259" key="1">
    <source>
        <dbReference type="PROSITE" id="PS51880"/>
    </source>
</evidence>
<dbReference type="InterPro" id="IPR012675">
    <property type="entry name" value="Beta-grasp_dom_sf"/>
</dbReference>
<organism evidence="2">
    <name type="scientific">Dictyoglomus thermophilum</name>
    <dbReference type="NCBI Taxonomy" id="14"/>
    <lineage>
        <taxon>Bacteria</taxon>
        <taxon>Pseudomonadati</taxon>
        <taxon>Dictyoglomota</taxon>
        <taxon>Dictyoglomia</taxon>
        <taxon>Dictyoglomales</taxon>
        <taxon>Dictyoglomaceae</taxon>
        <taxon>Dictyoglomus</taxon>
    </lineage>
</organism>
<dbReference type="InterPro" id="IPR006073">
    <property type="entry name" value="GTP-bd"/>
</dbReference>
<gene>
    <name evidence="2" type="ORF">ENW00_03005</name>
</gene>
<dbReference type="GO" id="GO:0003924">
    <property type="term" value="F:GTPase activity"/>
    <property type="evidence" value="ECO:0007669"/>
    <property type="project" value="InterPro"/>
</dbReference>
<dbReference type="SUPFAM" id="SSF52540">
    <property type="entry name" value="P-loop containing nucleoside triphosphate hydrolases"/>
    <property type="match status" value="1"/>
</dbReference>
<dbReference type="PROSITE" id="PS51880">
    <property type="entry name" value="TGS"/>
    <property type="match status" value="1"/>
</dbReference>
<dbReference type="AlphaFoldDB" id="A0A7C3MJ08"/>
<dbReference type="InterPro" id="IPR004095">
    <property type="entry name" value="TGS"/>
</dbReference>
<reference evidence="2" key="1">
    <citation type="journal article" date="2020" name="mSystems">
        <title>Genome- and Community-Level Interaction Insights into Carbon Utilization and Element Cycling Functions of Hydrothermarchaeota in Hydrothermal Sediment.</title>
        <authorList>
            <person name="Zhou Z."/>
            <person name="Liu Y."/>
            <person name="Xu W."/>
            <person name="Pan J."/>
            <person name="Luo Z.H."/>
            <person name="Li M."/>
        </authorList>
    </citation>
    <scope>NUCLEOTIDE SEQUENCE [LARGE SCALE GENOMIC DNA]</scope>
    <source>
        <strain evidence="2">SpSt-81</strain>
    </source>
</reference>
<dbReference type="Gene3D" id="3.10.20.30">
    <property type="match status" value="1"/>
</dbReference>
<protein>
    <submittedName>
        <fullName evidence="2">TGS domain-containing protein</fullName>
    </submittedName>
</protein>
<accession>A0A7C3MJ08</accession>
<dbReference type="InterPro" id="IPR027417">
    <property type="entry name" value="P-loop_NTPase"/>
</dbReference>
<dbReference type="GO" id="GO:0005525">
    <property type="term" value="F:GTP binding"/>
    <property type="evidence" value="ECO:0007669"/>
    <property type="project" value="InterPro"/>
</dbReference>
<proteinExistence type="predicted"/>
<dbReference type="Gene3D" id="3.40.50.300">
    <property type="entry name" value="P-loop containing nucleotide triphosphate hydrolases"/>
    <property type="match status" value="1"/>
</dbReference>
<dbReference type="InterPro" id="IPR012676">
    <property type="entry name" value="TGS-like"/>
</dbReference>
<dbReference type="Pfam" id="PF02824">
    <property type="entry name" value="TGS"/>
    <property type="match status" value="1"/>
</dbReference>
<name>A0A7C3MJ08_DICTH</name>
<dbReference type="PANTHER" id="PTHR43127">
    <property type="entry name" value="DEVELOPMENTALLY-REGULATED GTP-BINDING PROTEIN 2"/>
    <property type="match status" value="1"/>
</dbReference>